<sequence>MNKAIQLRQKVNYQLRQFLYSHSYYEADVPTLSPKLIPESYLEIFSTQISSPNLKTNLPMYLLASPEAYLKRLLVSQRQNLFYLGKAYRNDEPIGKLHNHEFTILEWYKIGYNYKNLMKEIEQMITFVAHNIHTDVGIHFKKPWEYLTIEEAYSKHANGQPINQQTFEQIYVQYLEPNLGTRGVPTFIYDFPSWQSPLAKANNGIAERFELYFNGVELINGWTELTDAAVQRKNLLAQNQDRRKAGKEPLPLDDDFIKALEKGMPECSGAAMGVDRLIMLLGGFSSLEEVILFPITKLLKSV</sequence>
<dbReference type="PANTHER" id="PTHR42918:SF6">
    <property type="entry name" value="ELONGATION FACTOR P--(R)-BETA-LYSINE LIGASE"/>
    <property type="match status" value="1"/>
</dbReference>
<dbReference type="InterPro" id="IPR045864">
    <property type="entry name" value="aa-tRNA-synth_II/BPL/LPL"/>
</dbReference>
<evidence type="ECO:0000313" key="5">
    <source>
        <dbReference type="EMBL" id="OGK64961.1"/>
    </source>
</evidence>
<keyword evidence="1" id="KW-0436">Ligase</keyword>
<evidence type="ECO:0000256" key="2">
    <source>
        <dbReference type="ARBA" id="ARBA00022741"/>
    </source>
</evidence>
<reference evidence="5 6" key="1">
    <citation type="journal article" date="2016" name="Nat. Commun.">
        <title>Thousands of microbial genomes shed light on interconnected biogeochemical processes in an aquifer system.</title>
        <authorList>
            <person name="Anantharaman K."/>
            <person name="Brown C.T."/>
            <person name="Hug L.A."/>
            <person name="Sharon I."/>
            <person name="Castelle C.J."/>
            <person name="Probst A.J."/>
            <person name="Thomas B.C."/>
            <person name="Singh A."/>
            <person name="Wilkins M.J."/>
            <person name="Karaoz U."/>
            <person name="Brodie E.L."/>
            <person name="Williams K.H."/>
            <person name="Hubbard S.S."/>
            <person name="Banfield J.F."/>
        </authorList>
    </citation>
    <scope>NUCLEOTIDE SEQUENCE [LARGE SCALE GENOMIC DNA]</scope>
</reference>
<dbReference type="Gene3D" id="3.30.930.10">
    <property type="entry name" value="Bira Bifunctional Protein, Domain 2"/>
    <property type="match status" value="1"/>
</dbReference>
<dbReference type="InterPro" id="IPR006195">
    <property type="entry name" value="aa-tRNA-synth_II"/>
</dbReference>
<comment type="caution">
    <text evidence="5">The sequence shown here is derived from an EMBL/GenBank/DDBJ whole genome shotgun (WGS) entry which is preliminary data.</text>
</comment>
<accession>A0A1F7KAR8</accession>
<dbReference type="AlphaFoldDB" id="A0A1F7KAR8"/>
<proteinExistence type="predicted"/>
<name>A0A1F7KAR8_9BACT</name>
<feature type="domain" description="Aminoacyl-transfer RNA synthetases class-II family profile" evidence="4">
    <location>
        <begin position="1"/>
        <end position="294"/>
    </location>
</feature>
<dbReference type="GO" id="GO:0004824">
    <property type="term" value="F:lysine-tRNA ligase activity"/>
    <property type="evidence" value="ECO:0007669"/>
    <property type="project" value="TreeGrafter"/>
</dbReference>
<keyword evidence="3" id="KW-0067">ATP-binding</keyword>
<gene>
    <name evidence="5" type="ORF">A2209_04695</name>
</gene>
<dbReference type="GO" id="GO:0005829">
    <property type="term" value="C:cytosol"/>
    <property type="evidence" value="ECO:0007669"/>
    <property type="project" value="TreeGrafter"/>
</dbReference>
<dbReference type="GO" id="GO:0005524">
    <property type="term" value="F:ATP binding"/>
    <property type="evidence" value="ECO:0007669"/>
    <property type="project" value="InterPro"/>
</dbReference>
<dbReference type="GO" id="GO:0006430">
    <property type="term" value="P:lysyl-tRNA aminoacylation"/>
    <property type="evidence" value="ECO:0007669"/>
    <property type="project" value="TreeGrafter"/>
</dbReference>
<organism evidence="5 6">
    <name type="scientific">Candidatus Roizmanbacteria bacterium RIFOXYA1_FULL_41_12</name>
    <dbReference type="NCBI Taxonomy" id="1802082"/>
    <lineage>
        <taxon>Bacteria</taxon>
        <taxon>Candidatus Roizmaniibacteriota</taxon>
    </lineage>
</organism>
<evidence type="ECO:0000259" key="4">
    <source>
        <dbReference type="PROSITE" id="PS50862"/>
    </source>
</evidence>
<evidence type="ECO:0000256" key="3">
    <source>
        <dbReference type="ARBA" id="ARBA00022840"/>
    </source>
</evidence>
<protein>
    <recommendedName>
        <fullName evidence="4">Aminoacyl-transfer RNA synthetases class-II family profile domain-containing protein</fullName>
    </recommendedName>
</protein>
<evidence type="ECO:0000256" key="1">
    <source>
        <dbReference type="ARBA" id="ARBA00022598"/>
    </source>
</evidence>
<dbReference type="PANTHER" id="PTHR42918">
    <property type="entry name" value="LYSYL-TRNA SYNTHETASE"/>
    <property type="match status" value="1"/>
</dbReference>
<keyword evidence="2" id="KW-0547">Nucleotide-binding</keyword>
<dbReference type="EMBL" id="MGBG01000013">
    <property type="protein sequence ID" value="OGK64961.1"/>
    <property type="molecule type" value="Genomic_DNA"/>
</dbReference>
<dbReference type="InterPro" id="IPR004364">
    <property type="entry name" value="Aa-tRNA-synt_II"/>
</dbReference>
<dbReference type="SUPFAM" id="SSF55681">
    <property type="entry name" value="Class II aaRS and biotin synthetases"/>
    <property type="match status" value="1"/>
</dbReference>
<dbReference type="PROSITE" id="PS50862">
    <property type="entry name" value="AA_TRNA_LIGASE_II"/>
    <property type="match status" value="1"/>
</dbReference>
<dbReference type="Pfam" id="PF00152">
    <property type="entry name" value="tRNA-synt_2"/>
    <property type="match status" value="1"/>
</dbReference>
<dbReference type="GO" id="GO:0000049">
    <property type="term" value="F:tRNA binding"/>
    <property type="evidence" value="ECO:0007669"/>
    <property type="project" value="TreeGrafter"/>
</dbReference>
<evidence type="ECO:0000313" key="6">
    <source>
        <dbReference type="Proteomes" id="UP000178450"/>
    </source>
</evidence>
<dbReference type="Proteomes" id="UP000178450">
    <property type="component" value="Unassembled WGS sequence"/>
</dbReference>